<dbReference type="CDD" id="cd03214">
    <property type="entry name" value="ABC_Iron-Siderophores_B12_Hemin"/>
    <property type="match status" value="1"/>
</dbReference>
<dbReference type="GO" id="GO:0006826">
    <property type="term" value="P:iron ion transport"/>
    <property type="evidence" value="ECO:0007669"/>
    <property type="project" value="UniProtKB-KW"/>
</dbReference>
<dbReference type="InterPro" id="IPR003593">
    <property type="entry name" value="AAA+_ATPase"/>
</dbReference>
<evidence type="ECO:0000256" key="5">
    <source>
        <dbReference type="ARBA" id="ARBA00022741"/>
    </source>
</evidence>
<dbReference type="SUPFAM" id="SSF52540">
    <property type="entry name" value="P-loop containing nucleoside triphosphate hydrolases"/>
    <property type="match status" value="1"/>
</dbReference>
<reference evidence="11" key="1">
    <citation type="submission" date="2017-05" db="EMBL/GenBank/DDBJ databases">
        <title>The Genome Sequence of Enterococcus sp. 9E7_DIV0242.</title>
        <authorList>
            <consortium name="The Broad Institute Genomics Platform"/>
            <consortium name="The Broad Institute Genomic Center for Infectious Diseases"/>
            <person name="Earl A."/>
            <person name="Manson A."/>
            <person name="Schwartman J."/>
            <person name="Gilmore M."/>
            <person name="Abouelleil A."/>
            <person name="Cao P."/>
            <person name="Chapman S."/>
            <person name="Cusick C."/>
            <person name="Shea T."/>
            <person name="Young S."/>
            <person name="Neafsey D."/>
            <person name="Nusbaum C."/>
            <person name="Birren B."/>
        </authorList>
    </citation>
    <scope>NUCLEOTIDE SEQUENCE [LARGE SCALE GENOMIC DNA]</scope>
    <source>
        <strain evidence="11">9E7_DIV0242</strain>
    </source>
</reference>
<dbReference type="OrthoDB" id="9787851at2"/>
<keyword evidence="3" id="KW-1003">Cell membrane</keyword>
<dbReference type="GO" id="GO:0016887">
    <property type="term" value="F:ATP hydrolysis activity"/>
    <property type="evidence" value="ECO:0007669"/>
    <property type="project" value="InterPro"/>
</dbReference>
<dbReference type="AlphaFoldDB" id="A0A242K8B3"/>
<dbReference type="InterPro" id="IPR051535">
    <property type="entry name" value="Siderophore_ABC-ATPase"/>
</dbReference>
<evidence type="ECO:0000256" key="6">
    <source>
        <dbReference type="ARBA" id="ARBA00022840"/>
    </source>
</evidence>
<feature type="domain" description="ABC transporter" evidence="10">
    <location>
        <begin position="2"/>
        <end position="236"/>
    </location>
</feature>
<dbReference type="GO" id="GO:0005886">
    <property type="term" value="C:plasma membrane"/>
    <property type="evidence" value="ECO:0007669"/>
    <property type="project" value="UniProtKB-SubCell"/>
</dbReference>
<keyword evidence="2" id="KW-0813">Transport</keyword>
<keyword evidence="9" id="KW-0472">Membrane</keyword>
<evidence type="ECO:0000256" key="4">
    <source>
        <dbReference type="ARBA" id="ARBA00022496"/>
    </source>
</evidence>
<dbReference type="GO" id="GO:0005524">
    <property type="term" value="F:ATP binding"/>
    <property type="evidence" value="ECO:0007669"/>
    <property type="project" value="UniProtKB-KW"/>
</dbReference>
<organism evidence="11">
    <name type="scientific">Candidatus Enterococcus clewellii</name>
    <dbReference type="NCBI Taxonomy" id="1834193"/>
    <lineage>
        <taxon>Bacteria</taxon>
        <taxon>Bacillati</taxon>
        <taxon>Bacillota</taxon>
        <taxon>Bacilli</taxon>
        <taxon>Lactobacillales</taxon>
        <taxon>Enterococcaceae</taxon>
        <taxon>Enterococcus</taxon>
    </lineage>
</organism>
<reference evidence="12" key="2">
    <citation type="submission" date="2017-05" db="EMBL/GenBank/DDBJ databases">
        <authorList>
            <consortium name="The Broad Institute Genomics Platform"/>
            <consortium name="The Broad Institute Genomic Center for Infectious Diseases"/>
            <person name="Earl A."/>
            <person name="Manson A."/>
            <person name="Schwartman J."/>
            <person name="Gilmore M."/>
            <person name="Abouelleil A."/>
            <person name="Cao P."/>
            <person name="Chapman S."/>
            <person name="Cusick C."/>
            <person name="Shea T."/>
            <person name="Young S."/>
            <person name="Neafsey D."/>
            <person name="Nusbaum C."/>
            <person name="Birren B."/>
        </authorList>
    </citation>
    <scope>NUCLEOTIDE SEQUENCE</scope>
    <source>
        <strain evidence="12">9E7_DIV0242</strain>
    </source>
</reference>
<dbReference type="PANTHER" id="PTHR42771:SF3">
    <property type="entry name" value="PETROBACTIN IMPORT ATP-BINDING PROTEIN YCLP"/>
    <property type="match status" value="1"/>
</dbReference>
<evidence type="ECO:0000256" key="1">
    <source>
        <dbReference type="ARBA" id="ARBA00004202"/>
    </source>
</evidence>
<gene>
    <name evidence="11" type="ORF">A5888_001541</name>
    <name evidence="12" type="ORF">A5888_002778</name>
</gene>
<evidence type="ECO:0000256" key="9">
    <source>
        <dbReference type="ARBA" id="ARBA00023136"/>
    </source>
</evidence>
<dbReference type="SMART" id="SM00382">
    <property type="entry name" value="AAA"/>
    <property type="match status" value="1"/>
</dbReference>
<evidence type="ECO:0000313" key="12">
    <source>
        <dbReference type="EMBL" id="WYJ91010.1"/>
    </source>
</evidence>
<dbReference type="Proteomes" id="UP000195141">
    <property type="component" value="Chromosome"/>
</dbReference>
<keyword evidence="5" id="KW-0547">Nucleotide-binding</keyword>
<evidence type="ECO:0000256" key="7">
    <source>
        <dbReference type="ARBA" id="ARBA00023004"/>
    </source>
</evidence>
<accession>A0A242K8B3</accession>
<dbReference type="RefSeq" id="WP_086348620.1">
    <property type="nucleotide sequence ID" value="NZ_CP147247.1"/>
</dbReference>
<dbReference type="EMBL" id="CP147247">
    <property type="protein sequence ID" value="WYJ91010.1"/>
    <property type="molecule type" value="Genomic_DNA"/>
</dbReference>
<dbReference type="Pfam" id="PF00005">
    <property type="entry name" value="ABC_tran"/>
    <property type="match status" value="1"/>
</dbReference>
<evidence type="ECO:0000256" key="2">
    <source>
        <dbReference type="ARBA" id="ARBA00022448"/>
    </source>
</evidence>
<keyword evidence="13" id="KW-1185">Reference proteome</keyword>
<evidence type="ECO:0000256" key="3">
    <source>
        <dbReference type="ARBA" id="ARBA00022475"/>
    </source>
</evidence>
<dbReference type="FunFam" id="3.40.50.300:FF:000134">
    <property type="entry name" value="Iron-enterobactin ABC transporter ATP-binding protein"/>
    <property type="match status" value="1"/>
</dbReference>
<dbReference type="InterPro" id="IPR027417">
    <property type="entry name" value="P-loop_NTPase"/>
</dbReference>
<name>A0A242K8B3_9ENTE</name>
<dbReference type="Gene3D" id="3.40.50.300">
    <property type="entry name" value="P-loop containing nucleotide triphosphate hydrolases"/>
    <property type="match status" value="1"/>
</dbReference>
<evidence type="ECO:0000256" key="8">
    <source>
        <dbReference type="ARBA" id="ARBA00023065"/>
    </source>
</evidence>
<keyword evidence="7" id="KW-0408">Iron</keyword>
<reference evidence="12" key="3">
    <citation type="submission" date="2024-03" db="EMBL/GenBank/DDBJ databases">
        <title>The Genome Sequence of Enterococcus sp. DIV0242b.</title>
        <authorList>
            <consortium name="The Broad Institute Genomics Platform"/>
            <consortium name="The Broad Institute Microbial Omics Core"/>
            <consortium name="The Broad Institute Genomic Center for Infectious Diseases"/>
            <person name="Earl A."/>
            <person name="Manson A."/>
            <person name="Gilmore M."/>
            <person name="Schwartman J."/>
            <person name="Shea T."/>
            <person name="Abouelleil A."/>
            <person name="Cao P."/>
            <person name="Chapman S."/>
            <person name="Cusick C."/>
            <person name="Young S."/>
            <person name="Neafsey D."/>
            <person name="Nusbaum C."/>
            <person name="Birren B."/>
        </authorList>
    </citation>
    <scope>NUCLEOTIDE SEQUENCE</scope>
    <source>
        <strain evidence="12">9E7_DIV0242</strain>
    </source>
</reference>
<evidence type="ECO:0000259" key="10">
    <source>
        <dbReference type="PROSITE" id="PS50893"/>
    </source>
</evidence>
<keyword evidence="8" id="KW-0406">Ion transport</keyword>
<keyword evidence="6 11" id="KW-0067">ATP-binding</keyword>
<keyword evidence="4" id="KW-0410">Iron transport</keyword>
<comment type="subcellular location">
    <subcellularLocation>
        <location evidence="1">Cell membrane</location>
        <topology evidence="1">Peripheral membrane protein</topology>
    </subcellularLocation>
</comment>
<dbReference type="InterPro" id="IPR003439">
    <property type="entry name" value="ABC_transporter-like_ATP-bd"/>
</dbReference>
<proteinExistence type="predicted"/>
<dbReference type="EMBL" id="NGMM01000002">
    <property type="protein sequence ID" value="OTP17403.1"/>
    <property type="molecule type" value="Genomic_DNA"/>
</dbReference>
<dbReference type="PANTHER" id="PTHR42771">
    <property type="entry name" value="IRON(3+)-HYDROXAMATE IMPORT ATP-BINDING PROTEIN FHUC"/>
    <property type="match status" value="1"/>
</dbReference>
<evidence type="ECO:0000313" key="13">
    <source>
        <dbReference type="Proteomes" id="UP000195141"/>
    </source>
</evidence>
<evidence type="ECO:0000313" key="11">
    <source>
        <dbReference type="EMBL" id="OTP17403.1"/>
    </source>
</evidence>
<sequence length="252" mass="28498">MIEINNVSKKYGDKRVVSEVQLPVAEQKLTAFIGPNGAGKSTLLSMMSRLIPKDTGEIYLDHNEVKTWKQNELSKKLSILKQANNISLKLTVRELVSFGRFPYSKGRMTKTDLEKVEEALAHLGLTELAETLIDTLSGGQLQRAYIAMVIAQDTDYILLDEPLNNLDMNYAVQMMQILRRLVDELGKTVVIVLHDINFAASYADEIVAMKDGKLFAHGSTDEIIQSKTLNRLYDMNIRICEIEGKRFCMYFS</sequence>
<protein>
    <submittedName>
        <fullName evidence="11">Iron compound ABC transporter ATP-binding protein</fullName>
    </submittedName>
</protein>
<dbReference type="PROSITE" id="PS50893">
    <property type="entry name" value="ABC_TRANSPORTER_2"/>
    <property type="match status" value="1"/>
</dbReference>